<dbReference type="AlphaFoldDB" id="A0AAV4Y987"/>
<comment type="caution">
    <text evidence="2">The sequence shown here is derived from an EMBL/GenBank/DDBJ whole genome shotgun (WGS) entry which is preliminary data.</text>
</comment>
<feature type="compositionally biased region" description="Basic and acidic residues" evidence="1">
    <location>
        <begin position="56"/>
        <end position="65"/>
    </location>
</feature>
<protein>
    <submittedName>
        <fullName evidence="2">Uncharacterized protein</fullName>
    </submittedName>
</protein>
<gene>
    <name evidence="2" type="ORF">CEXT_496291</name>
</gene>
<dbReference type="EMBL" id="BPLR01018853">
    <property type="protein sequence ID" value="GIZ02755.1"/>
    <property type="molecule type" value="Genomic_DNA"/>
</dbReference>
<evidence type="ECO:0000313" key="3">
    <source>
        <dbReference type="Proteomes" id="UP001054945"/>
    </source>
</evidence>
<feature type="region of interest" description="Disordered" evidence="1">
    <location>
        <begin position="56"/>
        <end position="86"/>
    </location>
</feature>
<dbReference type="Proteomes" id="UP001054945">
    <property type="component" value="Unassembled WGS sequence"/>
</dbReference>
<sequence>MISFRTNLIFYFLPTPDLSYCPEFYIPTPPTSTFPLHCVPLEIDLFSRSYPKIQREEKYNREKSGENSTKSNFCRQKDRASSQRAH</sequence>
<reference evidence="2 3" key="1">
    <citation type="submission" date="2021-06" db="EMBL/GenBank/DDBJ databases">
        <title>Caerostris extrusa draft genome.</title>
        <authorList>
            <person name="Kono N."/>
            <person name="Arakawa K."/>
        </authorList>
    </citation>
    <scope>NUCLEOTIDE SEQUENCE [LARGE SCALE GENOMIC DNA]</scope>
</reference>
<evidence type="ECO:0000313" key="2">
    <source>
        <dbReference type="EMBL" id="GIZ02755.1"/>
    </source>
</evidence>
<name>A0AAV4Y987_CAEEX</name>
<keyword evidence="3" id="KW-1185">Reference proteome</keyword>
<accession>A0AAV4Y987</accession>
<proteinExistence type="predicted"/>
<organism evidence="2 3">
    <name type="scientific">Caerostris extrusa</name>
    <name type="common">Bark spider</name>
    <name type="synonym">Caerostris bankana</name>
    <dbReference type="NCBI Taxonomy" id="172846"/>
    <lineage>
        <taxon>Eukaryota</taxon>
        <taxon>Metazoa</taxon>
        <taxon>Ecdysozoa</taxon>
        <taxon>Arthropoda</taxon>
        <taxon>Chelicerata</taxon>
        <taxon>Arachnida</taxon>
        <taxon>Araneae</taxon>
        <taxon>Araneomorphae</taxon>
        <taxon>Entelegynae</taxon>
        <taxon>Araneoidea</taxon>
        <taxon>Araneidae</taxon>
        <taxon>Caerostris</taxon>
    </lineage>
</organism>
<evidence type="ECO:0000256" key="1">
    <source>
        <dbReference type="SAM" id="MobiDB-lite"/>
    </source>
</evidence>
<feature type="compositionally biased region" description="Basic and acidic residues" evidence="1">
    <location>
        <begin position="75"/>
        <end position="86"/>
    </location>
</feature>